<sequence length="496" mass="56141">MPSPVLPASPSKLGQLTVQQLWELLAPVTAHPHSPRGAFTNWGLTFACRPLCVFEPETEAQCALVLELARREGKKVRVAGVGHSPSDLACTSEYMLRTEKLDEVIEVSREKHYIIAQAGITLNALHDVLAQHGLAMKNLGSISDQTLGGVVTTATHGSGIDYPVISMDVRALVLLLADGSRVRCSRQENPDLFMASICGLGSTGLILEVTLDVEPAFRLKEVQETHPFEDVVRDLDSVARAAEHVRLWWFPHAGVIRVSSSNRTHEVRPAALYPRRPIYTWLWHSLVGYHLLQFLFFLGRYLPNVNNFVGRLGAWLVSDRTVAVDDSHRIFNVDCKYPQYTTEWAIPYDHTQACLRELRAWLDEELAAPSGLRPHFPVEIRFSDADDIWLSPSNGQKTTWIGLIQYKPYGTNVPYRKLFARFEQFMLRHAGRPHWAKTHPLRPDDLRASYPRFDDFVALVARVDPHGVFRNPYVERHFFGKQGPQYDARVFKARAL</sequence>
<keyword evidence="3" id="KW-0560">Oxidoreductase</keyword>
<gene>
    <name evidence="6" type="ORF">BD311DRAFT_753502</name>
</gene>
<dbReference type="InterPro" id="IPR016166">
    <property type="entry name" value="FAD-bd_PCMH"/>
</dbReference>
<dbReference type="PROSITE" id="PS51387">
    <property type="entry name" value="FAD_PCMH"/>
    <property type="match status" value="1"/>
</dbReference>
<dbReference type="InterPro" id="IPR016167">
    <property type="entry name" value="FAD-bd_PCMH_sub1"/>
</dbReference>
<evidence type="ECO:0000256" key="1">
    <source>
        <dbReference type="ARBA" id="ARBA00005083"/>
    </source>
</evidence>
<dbReference type="Gene3D" id="3.30.70.2520">
    <property type="match status" value="1"/>
</dbReference>
<dbReference type="InterPro" id="IPR016169">
    <property type="entry name" value="FAD-bd_PCMH_sub2"/>
</dbReference>
<proteinExistence type="predicted"/>
<name>A0A4Q9MTG0_9APHY</name>
<dbReference type="Gene3D" id="3.30.43.10">
    <property type="entry name" value="Uridine Diphospho-n-acetylenolpyruvylglucosamine Reductase, domain 2"/>
    <property type="match status" value="1"/>
</dbReference>
<dbReference type="GO" id="GO:0003885">
    <property type="term" value="F:D-arabinono-1,4-lactone oxidase activity"/>
    <property type="evidence" value="ECO:0007669"/>
    <property type="project" value="UniProtKB-EC"/>
</dbReference>
<dbReference type="InterPro" id="IPR016171">
    <property type="entry name" value="Vanillyl_alc_oxidase_C-sub2"/>
</dbReference>
<dbReference type="Pfam" id="PF01565">
    <property type="entry name" value="FAD_binding_4"/>
    <property type="match status" value="1"/>
</dbReference>
<evidence type="ECO:0000256" key="4">
    <source>
        <dbReference type="ARBA" id="ARBA00033418"/>
    </source>
</evidence>
<reference evidence="6" key="1">
    <citation type="submission" date="2019-01" db="EMBL/GenBank/DDBJ databases">
        <title>Draft genome sequences of three monokaryotic isolates of the white-rot basidiomycete fungus Dichomitus squalens.</title>
        <authorList>
            <consortium name="DOE Joint Genome Institute"/>
            <person name="Lopez S.C."/>
            <person name="Andreopoulos B."/>
            <person name="Pangilinan J."/>
            <person name="Lipzen A."/>
            <person name="Riley R."/>
            <person name="Ahrendt S."/>
            <person name="Ng V."/>
            <person name="Barry K."/>
            <person name="Daum C."/>
            <person name="Grigoriev I.V."/>
            <person name="Hilden K.S."/>
            <person name="Makela M.R."/>
            <person name="de Vries R.P."/>
        </authorList>
    </citation>
    <scope>NUCLEOTIDE SEQUENCE [LARGE SCALE GENOMIC DNA]</scope>
    <source>
        <strain evidence="6">OM18370.1</strain>
    </source>
</reference>
<dbReference type="OrthoDB" id="610608at2759"/>
<evidence type="ECO:0000313" key="6">
    <source>
        <dbReference type="EMBL" id="TBU30935.1"/>
    </source>
</evidence>
<dbReference type="InterPro" id="IPR036318">
    <property type="entry name" value="FAD-bd_PCMH-like_sf"/>
</dbReference>
<dbReference type="SUPFAM" id="SSF56176">
    <property type="entry name" value="FAD-binding/transporter-associated domain-like"/>
    <property type="match status" value="1"/>
</dbReference>
<dbReference type="Gene3D" id="3.30.465.10">
    <property type="match status" value="1"/>
</dbReference>
<dbReference type="EMBL" id="ML143402">
    <property type="protein sequence ID" value="TBU30935.1"/>
    <property type="molecule type" value="Genomic_DNA"/>
</dbReference>
<evidence type="ECO:0000256" key="3">
    <source>
        <dbReference type="ARBA" id="ARBA00023002"/>
    </source>
</evidence>
<dbReference type="InterPro" id="IPR006094">
    <property type="entry name" value="Oxid_FAD_bind_N"/>
</dbReference>
<dbReference type="Proteomes" id="UP000292957">
    <property type="component" value="Unassembled WGS sequence"/>
</dbReference>
<dbReference type="PIRSF" id="PIRSF000136">
    <property type="entry name" value="LGO_GLO"/>
    <property type="match status" value="1"/>
</dbReference>
<dbReference type="EC" id="1.1.3.37" evidence="2"/>
<comment type="pathway">
    <text evidence="1">Cofactor biosynthesis; D-erythroascorbate biosynthesis; dehydro-D-arabinono-1,4-lactone from D-arabinose: step 2/2.</text>
</comment>
<dbReference type="GO" id="GO:0016020">
    <property type="term" value="C:membrane"/>
    <property type="evidence" value="ECO:0007669"/>
    <property type="project" value="InterPro"/>
</dbReference>
<protein>
    <recommendedName>
        <fullName evidence="2">D-arabinono-1,4-lactone oxidase</fullName>
        <ecNumber evidence="2">1.1.3.37</ecNumber>
    </recommendedName>
    <alternativeName>
        <fullName evidence="4">L-galactono-gamma-lactone oxidase</fullName>
    </alternativeName>
</protein>
<accession>A0A4Q9MTG0</accession>
<evidence type="ECO:0000259" key="5">
    <source>
        <dbReference type="PROSITE" id="PS51387"/>
    </source>
</evidence>
<dbReference type="GO" id="GO:0071949">
    <property type="term" value="F:FAD binding"/>
    <property type="evidence" value="ECO:0007669"/>
    <property type="project" value="InterPro"/>
</dbReference>
<organism evidence="6">
    <name type="scientific">Dichomitus squalens</name>
    <dbReference type="NCBI Taxonomy" id="114155"/>
    <lineage>
        <taxon>Eukaryota</taxon>
        <taxon>Fungi</taxon>
        <taxon>Dikarya</taxon>
        <taxon>Basidiomycota</taxon>
        <taxon>Agaricomycotina</taxon>
        <taxon>Agaricomycetes</taxon>
        <taxon>Polyporales</taxon>
        <taxon>Polyporaceae</taxon>
        <taxon>Dichomitus</taxon>
    </lineage>
</organism>
<feature type="domain" description="FAD-binding PCMH-type" evidence="5">
    <location>
        <begin position="46"/>
        <end position="216"/>
    </location>
</feature>
<evidence type="ECO:0000256" key="2">
    <source>
        <dbReference type="ARBA" id="ARBA00013136"/>
    </source>
</evidence>
<dbReference type="PANTHER" id="PTHR43762:SF1">
    <property type="entry name" value="D-ARABINONO-1,4-LACTONE OXIDASE"/>
    <property type="match status" value="1"/>
</dbReference>
<dbReference type="AlphaFoldDB" id="A0A4Q9MTG0"/>
<dbReference type="Gene3D" id="1.10.45.10">
    <property type="entry name" value="Vanillyl-alcohol Oxidase, Chain A, domain 4"/>
    <property type="match status" value="1"/>
</dbReference>
<dbReference type="UniPathway" id="UPA00771">
    <property type="reaction ID" value="UER00766"/>
</dbReference>
<dbReference type="PANTHER" id="PTHR43762">
    <property type="entry name" value="L-GULONOLACTONE OXIDASE"/>
    <property type="match status" value="1"/>
</dbReference>
<dbReference type="Pfam" id="PF04030">
    <property type="entry name" value="ALO"/>
    <property type="match status" value="1"/>
</dbReference>
<dbReference type="OMA" id="YPRFGEF"/>
<dbReference type="InterPro" id="IPR010031">
    <property type="entry name" value="FAD_lactone_oxidase-like"/>
</dbReference>
<dbReference type="InterPro" id="IPR007173">
    <property type="entry name" value="ALO_C"/>
</dbReference>
<dbReference type="GO" id="GO:0005739">
    <property type="term" value="C:mitochondrion"/>
    <property type="evidence" value="ECO:0007669"/>
    <property type="project" value="TreeGrafter"/>
</dbReference>